<sequence length="420" mass="44368">MSEVVAIIPARGGSKGVPRKNLQRVGGVPLIARAVDAARRCEPVDRVVVTTDDVDIAAVAAEWGAEVVERPADLSGDLASSESALAHALETLELRKVDVGVLAFLQATSPFIDVDALTAAVQLVRSRRRDSVFSAVETYGFLWEKGVGSAAEPVNHEIDVRPRRQDREPHYLETGGFYVMRAAGFRAANHRFFGSVGIAEVAPRTAIEIDTLEELELARTLAPLVDRDAFGAHAGAIPVDAVVTDFDGVHTDDTVHVDQNGVESVTVSRSDGMGVGMLRAAGIPLLIISTETNPVVAARAHKLGVDVRQAAVDKAAALREWAGERGIPLSRIAYLGNDVNDLGCLEMVGWPVAVPDAHPLVLSSARVVLDRPGGRGAVRDLAERVLAGRPATAVSAALRPAVAPVRVTASDHPTAPQEAS</sequence>
<keyword evidence="11" id="KW-0548">Nucleotidyltransferase</keyword>
<dbReference type="InterPro" id="IPR023214">
    <property type="entry name" value="HAD_sf"/>
</dbReference>
<dbReference type="SFLD" id="SFLDS00003">
    <property type="entry name" value="Haloacid_Dehalogenase"/>
    <property type="match status" value="1"/>
</dbReference>
<protein>
    <recommendedName>
        <fullName evidence="7">N-acylneuraminate cytidylyltransferase</fullName>
        <ecNumber evidence="7">2.7.7.43</ecNumber>
    </recommendedName>
</protein>
<dbReference type="EMBL" id="JAEUAX010000001">
    <property type="protein sequence ID" value="MBW9108812.1"/>
    <property type="molecule type" value="Genomic_DNA"/>
</dbReference>
<evidence type="ECO:0000256" key="6">
    <source>
        <dbReference type="ARBA" id="ARBA00011881"/>
    </source>
</evidence>
<proteinExistence type="inferred from homology"/>
<dbReference type="SUPFAM" id="SSF56784">
    <property type="entry name" value="HAD-like"/>
    <property type="match status" value="1"/>
</dbReference>
<dbReference type="CDD" id="cd02513">
    <property type="entry name" value="CMP-NeuAc_Synthase"/>
    <property type="match status" value="1"/>
</dbReference>
<evidence type="ECO:0000256" key="9">
    <source>
        <dbReference type="ARBA" id="ARBA00022801"/>
    </source>
</evidence>
<dbReference type="SUPFAM" id="SSF53448">
    <property type="entry name" value="Nucleotide-diphospho-sugar transferases"/>
    <property type="match status" value="1"/>
</dbReference>
<dbReference type="PANTHER" id="PTHR21485">
    <property type="entry name" value="HAD SUPERFAMILY MEMBERS CMAS AND KDSC"/>
    <property type="match status" value="1"/>
</dbReference>
<dbReference type="RefSeq" id="WP_220338727.1">
    <property type="nucleotide sequence ID" value="NZ_JAEUAX010000001.1"/>
</dbReference>
<evidence type="ECO:0000256" key="7">
    <source>
        <dbReference type="ARBA" id="ARBA00012491"/>
    </source>
</evidence>
<name>A0ABS7HW82_9MICO</name>
<dbReference type="InterPro" id="IPR029044">
    <property type="entry name" value="Nucleotide-diphossugar_trans"/>
</dbReference>
<evidence type="ECO:0000256" key="3">
    <source>
        <dbReference type="ARBA" id="ARBA00005141"/>
    </source>
</evidence>
<comment type="similarity">
    <text evidence="5">Belongs to the CMP-NeuNAc synthase family.</text>
</comment>
<reference evidence="11 12" key="1">
    <citation type="journal article" date="2021" name="MBio">
        <title>Poor Competitiveness of Bradyrhizobium in Pigeon Pea Root Colonization in Indian Soils.</title>
        <authorList>
            <person name="Chalasani D."/>
            <person name="Basu A."/>
            <person name="Pullabhotla S.V.S.R.N."/>
            <person name="Jorrin B."/>
            <person name="Neal A.L."/>
            <person name="Poole P.S."/>
            <person name="Podile A.R."/>
            <person name="Tkacz A."/>
        </authorList>
    </citation>
    <scope>NUCLEOTIDE SEQUENCE [LARGE SCALE GENOMIC DNA]</scope>
    <source>
        <strain evidence="11 12">HU12</strain>
    </source>
</reference>
<dbReference type="Gene3D" id="3.40.50.1000">
    <property type="entry name" value="HAD superfamily/HAD-like"/>
    <property type="match status" value="1"/>
</dbReference>
<evidence type="ECO:0000313" key="12">
    <source>
        <dbReference type="Proteomes" id="UP000777440"/>
    </source>
</evidence>
<dbReference type="InterPro" id="IPR036412">
    <property type="entry name" value="HAD-like_sf"/>
</dbReference>
<comment type="cofactor">
    <cofactor evidence="2">
        <name>Mg(2+)</name>
        <dbReference type="ChEBI" id="CHEBI:18420"/>
    </cofactor>
</comment>
<evidence type="ECO:0000256" key="5">
    <source>
        <dbReference type="ARBA" id="ARBA00010726"/>
    </source>
</evidence>
<evidence type="ECO:0000256" key="1">
    <source>
        <dbReference type="ARBA" id="ARBA00001862"/>
    </source>
</evidence>
<comment type="pathway">
    <text evidence="3">Amino-sugar metabolism; N-acetylneuraminate metabolism.</text>
</comment>
<comment type="caution">
    <text evidence="11">The sequence shown here is derived from an EMBL/GenBank/DDBJ whole genome shotgun (WGS) entry which is preliminary data.</text>
</comment>
<dbReference type="InterPro" id="IPR010023">
    <property type="entry name" value="KdsC_fam"/>
</dbReference>
<evidence type="ECO:0000256" key="2">
    <source>
        <dbReference type="ARBA" id="ARBA00001946"/>
    </source>
</evidence>
<dbReference type="EC" id="2.7.7.43" evidence="7"/>
<dbReference type="PANTHER" id="PTHR21485:SF3">
    <property type="entry name" value="N-ACYLNEURAMINATE CYTIDYLYLTRANSFERASE"/>
    <property type="match status" value="1"/>
</dbReference>
<dbReference type="InterPro" id="IPR003329">
    <property type="entry name" value="Cytidylyl_trans"/>
</dbReference>
<dbReference type="SFLD" id="SFLDG01136">
    <property type="entry name" value="C1.6:_Phosphoserine_Phosphatas"/>
    <property type="match status" value="1"/>
</dbReference>
<evidence type="ECO:0000256" key="10">
    <source>
        <dbReference type="ARBA" id="ARBA00022842"/>
    </source>
</evidence>
<accession>A0ABS7HW82</accession>
<dbReference type="Gene3D" id="3.90.550.10">
    <property type="entry name" value="Spore Coat Polysaccharide Biosynthesis Protein SpsA, Chain A"/>
    <property type="match status" value="1"/>
</dbReference>
<keyword evidence="12" id="KW-1185">Reference proteome</keyword>
<dbReference type="Proteomes" id="UP000777440">
    <property type="component" value="Unassembled WGS sequence"/>
</dbReference>
<comment type="similarity">
    <text evidence="4">Belongs to the KdsC family.</text>
</comment>
<dbReference type="Pfam" id="PF02348">
    <property type="entry name" value="CTP_transf_3"/>
    <property type="match status" value="1"/>
</dbReference>
<gene>
    <name evidence="11" type="ORF">JNB61_03420</name>
</gene>
<evidence type="ECO:0000313" key="11">
    <source>
        <dbReference type="EMBL" id="MBW9108812.1"/>
    </source>
</evidence>
<keyword evidence="11" id="KW-0808">Transferase</keyword>
<comment type="subunit">
    <text evidence="6">Homotetramer.</text>
</comment>
<keyword evidence="10" id="KW-0460">Magnesium</keyword>
<dbReference type="InterPro" id="IPR050793">
    <property type="entry name" value="CMP-NeuNAc_synthase"/>
</dbReference>
<evidence type="ECO:0000256" key="8">
    <source>
        <dbReference type="ARBA" id="ARBA00022723"/>
    </source>
</evidence>
<dbReference type="Pfam" id="PF08282">
    <property type="entry name" value="Hydrolase_3"/>
    <property type="match status" value="1"/>
</dbReference>
<keyword evidence="8" id="KW-0479">Metal-binding</keyword>
<keyword evidence="9" id="KW-0378">Hydrolase</keyword>
<dbReference type="GO" id="GO:0016779">
    <property type="term" value="F:nucleotidyltransferase activity"/>
    <property type="evidence" value="ECO:0007669"/>
    <property type="project" value="UniProtKB-KW"/>
</dbReference>
<organism evidence="11 12">
    <name type="scientific">Microbacterium ureisolvens</name>
    <dbReference type="NCBI Taxonomy" id="2781186"/>
    <lineage>
        <taxon>Bacteria</taxon>
        <taxon>Bacillati</taxon>
        <taxon>Actinomycetota</taxon>
        <taxon>Actinomycetes</taxon>
        <taxon>Micrococcales</taxon>
        <taxon>Microbacteriaceae</taxon>
        <taxon>Microbacterium</taxon>
    </lineage>
</organism>
<comment type="catalytic activity">
    <reaction evidence="1">
        <text>an N-acylneuraminate + CTP = a CMP-N-acyl-beta-neuraminate + diphosphate</text>
        <dbReference type="Rhea" id="RHEA:11344"/>
        <dbReference type="ChEBI" id="CHEBI:33019"/>
        <dbReference type="ChEBI" id="CHEBI:37563"/>
        <dbReference type="ChEBI" id="CHEBI:60073"/>
        <dbReference type="ChEBI" id="CHEBI:68671"/>
        <dbReference type="EC" id="2.7.7.43"/>
    </reaction>
</comment>
<evidence type="ECO:0000256" key="4">
    <source>
        <dbReference type="ARBA" id="ARBA00005893"/>
    </source>
</evidence>
<dbReference type="SFLD" id="SFLDG01138">
    <property type="entry name" value="C1.6.2:_Deoxy-d-mannose-octulo"/>
    <property type="match status" value="1"/>
</dbReference>